<dbReference type="InterPro" id="IPR029787">
    <property type="entry name" value="Nucleotide_cyclase"/>
</dbReference>
<comment type="caution">
    <text evidence="2">The sequence shown here is derived from an EMBL/GenBank/DDBJ whole genome shotgun (WGS) entry which is preliminary data.</text>
</comment>
<dbReference type="InterPro" id="IPR001054">
    <property type="entry name" value="A/G_cyclase"/>
</dbReference>
<dbReference type="GO" id="GO:0004016">
    <property type="term" value="F:adenylate cyclase activity"/>
    <property type="evidence" value="ECO:0007669"/>
    <property type="project" value="UniProtKB-ARBA"/>
</dbReference>
<dbReference type="AlphaFoldDB" id="A0A109J7G0"/>
<dbReference type="CDD" id="cd07302">
    <property type="entry name" value="CHD"/>
    <property type="match status" value="1"/>
</dbReference>
<dbReference type="SUPFAM" id="SSF48452">
    <property type="entry name" value="TPR-like"/>
    <property type="match status" value="1"/>
</dbReference>
<dbReference type="GO" id="GO:0035556">
    <property type="term" value="P:intracellular signal transduction"/>
    <property type="evidence" value="ECO:0007669"/>
    <property type="project" value="InterPro"/>
</dbReference>
<reference evidence="2 3" key="1">
    <citation type="submission" date="2015-11" db="EMBL/GenBank/DDBJ databases">
        <title>Draft Genome Sequence of the Strain BR 10423 (Rhizobium sp.) isolated from nodules of Mimosa pudica.</title>
        <authorList>
            <person name="Barauna A.C."/>
            <person name="Zilli J.E."/>
            <person name="Simoes-Araujo J.L."/>
            <person name="Reis V.M."/>
            <person name="James E.K."/>
            <person name="Reis F.B.Jr."/>
            <person name="Rouws L.F."/>
            <person name="Passos S.R."/>
            <person name="Gois S.R."/>
        </authorList>
    </citation>
    <scope>NUCLEOTIDE SEQUENCE [LARGE SCALE GENOMIC DNA]</scope>
    <source>
        <strain evidence="2 3">BR10423</strain>
    </source>
</reference>
<dbReference type="Pfam" id="PF00211">
    <property type="entry name" value="Guanylate_cyc"/>
    <property type="match status" value="1"/>
</dbReference>
<dbReference type="Gene3D" id="3.40.50.10070">
    <property type="entry name" value="TolB, N-terminal domain"/>
    <property type="match status" value="1"/>
</dbReference>
<gene>
    <name evidence="2" type="ORF">AS026_18910</name>
</gene>
<dbReference type="SUPFAM" id="SSF55073">
    <property type="entry name" value="Nucleotide cyclase"/>
    <property type="match status" value="1"/>
</dbReference>
<dbReference type="EMBL" id="LNCD01000124">
    <property type="protein sequence ID" value="KWV43753.1"/>
    <property type="molecule type" value="Genomic_DNA"/>
</dbReference>
<dbReference type="InterPro" id="IPR019734">
    <property type="entry name" value="TPR_rpt"/>
</dbReference>
<organism evidence="2 3">
    <name type="scientific">Rhizobium altiplani</name>
    <dbReference type="NCBI Taxonomy" id="1864509"/>
    <lineage>
        <taxon>Bacteria</taxon>
        <taxon>Pseudomonadati</taxon>
        <taxon>Pseudomonadota</taxon>
        <taxon>Alphaproteobacteria</taxon>
        <taxon>Hyphomicrobiales</taxon>
        <taxon>Rhizobiaceae</taxon>
        <taxon>Rhizobium/Agrobacterium group</taxon>
        <taxon>Rhizobium</taxon>
    </lineage>
</organism>
<dbReference type="Gene3D" id="3.30.70.1230">
    <property type="entry name" value="Nucleotide cyclase"/>
    <property type="match status" value="1"/>
</dbReference>
<feature type="domain" description="Guanylate cyclase" evidence="1">
    <location>
        <begin position="7"/>
        <end position="122"/>
    </location>
</feature>
<dbReference type="SMART" id="SM00028">
    <property type="entry name" value="TPR"/>
    <property type="match status" value="4"/>
</dbReference>
<evidence type="ECO:0000259" key="1">
    <source>
        <dbReference type="PROSITE" id="PS50125"/>
    </source>
</evidence>
<name>A0A109J7G0_9HYPH</name>
<keyword evidence="3" id="KW-1185">Reference proteome</keyword>
<sequence>MTRRLAAILDADVVGFSRLMGLDESGTFAMLKAHNSEVIVPSIGRHHGRVVKFVGDGTLAEFASVVDAVGCAMDIQRALLALNEAVEPDRRMLWRIGIHVDDVLVEDEDIFGDGVNVAASLQALAPPGGICVSQQVNDQIRSKLDFRAIDFGNRKLKNIERPIRVWRWTAESEPLPSPAAPKDPVTGPVRNRPSIAVLPFSNMSSIEGQEHFSDGFTDELIATLARCRWLLVAARNSSFSYKGRQANAQQVAEDLGVKYVLEGSVRRAADRVRVTAQLLNGTDGTLLWAERYDRTLADIFEVQDQLASEITGTIEPELGSIEFAALRGRTVFDMDAWEIYLKGLWHLYRFTLDELKTAKALFEQAISIDPTFAQAQARLAYVHIQLGWYGPLNERAERICDAIELAERAIISDQREPAAHLALGRALALDGATEAGLVHLRNALQLDQSFAQAHFALGQVLCYVERPAEGIEEIKEAFRLSPRDPHLWTFHNVLAIANYQLGNMAEAAKAARASLRSPNATFWPAIFLAAALGRVGGETDEAREAVARLHRFRPGMTCTDARREFYFGDNPVMTEAFIDHCITDLAKAGLPD</sequence>
<dbReference type="PROSITE" id="PS50125">
    <property type="entry name" value="GUANYLATE_CYCLASE_2"/>
    <property type="match status" value="1"/>
</dbReference>
<dbReference type="OrthoDB" id="9807521at2"/>
<dbReference type="Gene3D" id="1.25.40.10">
    <property type="entry name" value="Tetratricopeptide repeat domain"/>
    <property type="match status" value="1"/>
</dbReference>
<dbReference type="InterPro" id="IPR050697">
    <property type="entry name" value="Adenylyl/Guanylyl_Cyclase_3/4"/>
</dbReference>
<dbReference type="InterPro" id="IPR011990">
    <property type="entry name" value="TPR-like_helical_dom_sf"/>
</dbReference>
<proteinExistence type="predicted"/>
<dbReference type="Proteomes" id="UP000068164">
    <property type="component" value="Unassembled WGS sequence"/>
</dbReference>
<dbReference type="PANTHER" id="PTHR43081">
    <property type="entry name" value="ADENYLATE CYCLASE, TERMINAL-DIFFERENTIATION SPECIFIC-RELATED"/>
    <property type="match status" value="1"/>
</dbReference>
<protein>
    <submittedName>
        <fullName evidence="2">Adenylate cyclase</fullName>
    </submittedName>
</protein>
<accession>A0A109J7G0</accession>
<dbReference type="PANTHER" id="PTHR43081:SF19">
    <property type="entry name" value="PH-SENSITIVE ADENYLATE CYCLASE RV1264"/>
    <property type="match status" value="1"/>
</dbReference>
<evidence type="ECO:0000313" key="2">
    <source>
        <dbReference type="EMBL" id="KWV43753.1"/>
    </source>
</evidence>
<evidence type="ECO:0000313" key="3">
    <source>
        <dbReference type="Proteomes" id="UP000068164"/>
    </source>
</evidence>
<dbReference type="RefSeq" id="WP_062374369.1">
    <property type="nucleotide sequence ID" value="NZ_LNCD01000124.1"/>
</dbReference>
<dbReference type="GO" id="GO:0006171">
    <property type="term" value="P:cAMP biosynthetic process"/>
    <property type="evidence" value="ECO:0007669"/>
    <property type="project" value="TreeGrafter"/>
</dbReference>